<evidence type="ECO:0000313" key="2">
    <source>
        <dbReference type="Proteomes" id="UP000824533"/>
    </source>
</evidence>
<gene>
    <name evidence="1" type="ORF">K1T71_010510</name>
</gene>
<protein>
    <submittedName>
        <fullName evidence="1">Uncharacterized protein</fullName>
    </submittedName>
</protein>
<name>A0ACC1CRS1_9NEOP</name>
<organism evidence="1 2">
    <name type="scientific">Dendrolimus kikuchii</name>
    <dbReference type="NCBI Taxonomy" id="765133"/>
    <lineage>
        <taxon>Eukaryota</taxon>
        <taxon>Metazoa</taxon>
        <taxon>Ecdysozoa</taxon>
        <taxon>Arthropoda</taxon>
        <taxon>Hexapoda</taxon>
        <taxon>Insecta</taxon>
        <taxon>Pterygota</taxon>
        <taxon>Neoptera</taxon>
        <taxon>Endopterygota</taxon>
        <taxon>Lepidoptera</taxon>
        <taxon>Glossata</taxon>
        <taxon>Ditrysia</taxon>
        <taxon>Bombycoidea</taxon>
        <taxon>Lasiocampidae</taxon>
        <taxon>Dendrolimus</taxon>
    </lineage>
</organism>
<evidence type="ECO:0000313" key="1">
    <source>
        <dbReference type="EMBL" id="KAJ0174364.1"/>
    </source>
</evidence>
<comment type="caution">
    <text evidence="1">The sequence shown here is derived from an EMBL/GenBank/DDBJ whole genome shotgun (WGS) entry which is preliminary data.</text>
</comment>
<keyword evidence="2" id="KW-1185">Reference proteome</keyword>
<sequence>MAAVEKTFRDLIEKIAVEQGFKTFDIEIKPISSGGANYSSVLFLVKISGDKDDLKLFAKVSTIGENMRVDATMNLFNTERYFYTKLMQIYRDIEERHNVPAEHRINVPKYYGNNPNYLEETIVLEDLVCQGFTVYDRNISIDWAYASTAIEELAKFHALSYALAEEYPEEFETALKSLKFIMLSDEMQKKLFEKCFKSAIEAAKDEHKEKLMHYVSKIDPQDFEKYKTSMKKPVLCHDDYRVSNHMYKRNEDGSVTIKVMDFQTMQGSSPVGDLIYLVLTGTDEEFRREHYQRLVDHYYEQLCAALKRLDINPDDVYSRADYDQELGEKLPFGLMMAIFMLPLFTVETENAPVMDENADLTSFAVDKVSDIYSERMRGIINDYVRWGIL</sequence>
<dbReference type="Proteomes" id="UP000824533">
    <property type="component" value="Linkage Group LG18"/>
</dbReference>
<accession>A0ACC1CRS1</accession>
<reference evidence="1 2" key="1">
    <citation type="journal article" date="2021" name="Front. Genet.">
        <title>Chromosome-Level Genome Assembly Reveals Significant Gene Expansion in the Toll and IMD Signaling Pathways of Dendrolimus kikuchii.</title>
        <authorList>
            <person name="Zhou J."/>
            <person name="Wu P."/>
            <person name="Xiong Z."/>
            <person name="Liu N."/>
            <person name="Zhao N."/>
            <person name="Ji M."/>
            <person name="Qiu Y."/>
            <person name="Yang B."/>
        </authorList>
    </citation>
    <scope>NUCLEOTIDE SEQUENCE [LARGE SCALE GENOMIC DNA]</scope>
    <source>
        <strain evidence="1">Ann1</strain>
    </source>
</reference>
<dbReference type="EMBL" id="CM034404">
    <property type="protein sequence ID" value="KAJ0174364.1"/>
    <property type="molecule type" value="Genomic_DNA"/>
</dbReference>
<proteinExistence type="predicted"/>